<name>A0A1G7AP73_9PROT</name>
<keyword evidence="1" id="KW-0472">Membrane</keyword>
<keyword evidence="1" id="KW-0812">Transmembrane</keyword>
<proteinExistence type="predicted"/>
<sequence length="157" mass="17203">MASACSRLRGKIELMMPLSPLGLDILLAEKARTYLTAAHHMDTAAADPIARQAAWRVMAGLRPSRVQRAFPIVVGVARHMALALPSPDGAAVRPPIATRCGRPMQRQPLDPLTLEELKDHSRQRGRWLVGRLPRMRSLVWGLTVAAISVVLLPGMTH</sequence>
<organism evidence="2 3">
    <name type="scientific">Rhodospira trueperi</name>
    <dbReference type="NCBI Taxonomy" id="69960"/>
    <lineage>
        <taxon>Bacteria</taxon>
        <taxon>Pseudomonadati</taxon>
        <taxon>Pseudomonadota</taxon>
        <taxon>Alphaproteobacteria</taxon>
        <taxon>Rhodospirillales</taxon>
        <taxon>Rhodospirillaceae</taxon>
        <taxon>Rhodospira</taxon>
    </lineage>
</organism>
<dbReference type="Proteomes" id="UP000199412">
    <property type="component" value="Unassembled WGS sequence"/>
</dbReference>
<evidence type="ECO:0000256" key="1">
    <source>
        <dbReference type="SAM" id="Phobius"/>
    </source>
</evidence>
<keyword evidence="3" id="KW-1185">Reference proteome</keyword>
<accession>A0A1G7AP73</accession>
<evidence type="ECO:0000313" key="2">
    <source>
        <dbReference type="EMBL" id="SDE16669.1"/>
    </source>
</evidence>
<dbReference type="AlphaFoldDB" id="A0A1G7AP73"/>
<reference evidence="2 3" key="1">
    <citation type="submission" date="2016-10" db="EMBL/GenBank/DDBJ databases">
        <authorList>
            <person name="de Groot N.N."/>
        </authorList>
    </citation>
    <scope>NUCLEOTIDE SEQUENCE [LARGE SCALE GENOMIC DNA]</scope>
    <source>
        <strain evidence="2 3">ATCC 700224</strain>
    </source>
</reference>
<keyword evidence="1" id="KW-1133">Transmembrane helix</keyword>
<evidence type="ECO:0000313" key="3">
    <source>
        <dbReference type="Proteomes" id="UP000199412"/>
    </source>
</evidence>
<dbReference type="STRING" id="69960.SAMN05421720_10434"/>
<gene>
    <name evidence="2" type="ORF">SAMN05421720_10434</name>
</gene>
<feature type="transmembrane region" description="Helical" evidence="1">
    <location>
        <begin position="138"/>
        <end position="156"/>
    </location>
</feature>
<dbReference type="EMBL" id="FNAP01000004">
    <property type="protein sequence ID" value="SDE16669.1"/>
    <property type="molecule type" value="Genomic_DNA"/>
</dbReference>
<protein>
    <submittedName>
        <fullName evidence="2">Uncharacterized protein</fullName>
    </submittedName>
</protein>